<feature type="compositionally biased region" description="Basic residues" evidence="1">
    <location>
        <begin position="104"/>
        <end position="121"/>
    </location>
</feature>
<dbReference type="VEuPathDB" id="VectorBase:AMEC004112"/>
<accession>A0A182TKS2</accession>
<feature type="region of interest" description="Disordered" evidence="1">
    <location>
        <begin position="1"/>
        <end position="26"/>
    </location>
</feature>
<organism evidence="2 3">
    <name type="scientific">Anopheles melas</name>
    <dbReference type="NCBI Taxonomy" id="34690"/>
    <lineage>
        <taxon>Eukaryota</taxon>
        <taxon>Metazoa</taxon>
        <taxon>Ecdysozoa</taxon>
        <taxon>Arthropoda</taxon>
        <taxon>Hexapoda</taxon>
        <taxon>Insecta</taxon>
        <taxon>Pterygota</taxon>
        <taxon>Neoptera</taxon>
        <taxon>Endopterygota</taxon>
        <taxon>Diptera</taxon>
        <taxon>Nematocera</taxon>
        <taxon>Culicoidea</taxon>
        <taxon>Culicidae</taxon>
        <taxon>Anophelinae</taxon>
        <taxon>Anopheles</taxon>
    </lineage>
</organism>
<evidence type="ECO:0000256" key="1">
    <source>
        <dbReference type="SAM" id="MobiDB-lite"/>
    </source>
</evidence>
<feature type="compositionally biased region" description="Low complexity" evidence="1">
    <location>
        <begin position="122"/>
        <end position="141"/>
    </location>
</feature>
<sequence>MSGAFAEPLFGSATPSRNLASHEEEHRQYSALSEHLVHHFLHTFETSMDPVIEDLDAHLPDQHQTSGMFSFPSDALASMTTAAASAPHRQTAKAPHDAGGAPMRRGRSRGGRSQSRGRRMAMKAAQEQQQQHEQPSSPSPARRGRRSRSRSAAAPHKPSRSQSRRRSRSRARSRSRSRPARKRSQSGGRRTSRSRRR</sequence>
<name>A0A182TKS2_9DIPT</name>
<feature type="compositionally biased region" description="Basic residues" evidence="1">
    <location>
        <begin position="157"/>
        <end position="197"/>
    </location>
</feature>
<reference evidence="3" key="1">
    <citation type="submission" date="2014-01" db="EMBL/GenBank/DDBJ databases">
        <title>The Genome Sequence of Anopheles melas CM1001059_A (V2).</title>
        <authorList>
            <consortium name="The Broad Institute Genomics Platform"/>
            <person name="Neafsey D.E."/>
            <person name="Besansky N."/>
            <person name="Howell P."/>
            <person name="Walton C."/>
            <person name="Young S.K."/>
            <person name="Zeng Q."/>
            <person name="Gargeya S."/>
            <person name="Fitzgerald M."/>
            <person name="Haas B."/>
            <person name="Abouelleil A."/>
            <person name="Allen A.W."/>
            <person name="Alvarado L."/>
            <person name="Arachchi H.M."/>
            <person name="Berlin A.M."/>
            <person name="Chapman S.B."/>
            <person name="Gainer-Dewar J."/>
            <person name="Goldberg J."/>
            <person name="Griggs A."/>
            <person name="Gujja S."/>
            <person name="Hansen M."/>
            <person name="Howarth C."/>
            <person name="Imamovic A."/>
            <person name="Ireland A."/>
            <person name="Larimer J."/>
            <person name="McCowan C."/>
            <person name="Murphy C."/>
            <person name="Pearson M."/>
            <person name="Poon T.W."/>
            <person name="Priest M."/>
            <person name="Roberts A."/>
            <person name="Saif S."/>
            <person name="Shea T."/>
            <person name="Sisk P."/>
            <person name="Sykes S."/>
            <person name="Wortman J."/>
            <person name="Nusbaum C."/>
            <person name="Birren B."/>
        </authorList>
    </citation>
    <scope>NUCLEOTIDE SEQUENCE [LARGE SCALE GENOMIC DNA]</scope>
    <source>
        <strain evidence="3">CM1001059</strain>
    </source>
</reference>
<proteinExistence type="predicted"/>
<dbReference type="STRING" id="34690.A0A182TKS2"/>
<keyword evidence="3" id="KW-1185">Reference proteome</keyword>
<evidence type="ECO:0000313" key="3">
    <source>
        <dbReference type="Proteomes" id="UP000075902"/>
    </source>
</evidence>
<feature type="region of interest" description="Disordered" evidence="1">
    <location>
        <begin position="80"/>
        <end position="197"/>
    </location>
</feature>
<dbReference type="AlphaFoldDB" id="A0A182TKS2"/>
<protein>
    <submittedName>
        <fullName evidence="2">Uncharacterized protein</fullName>
    </submittedName>
</protein>
<dbReference type="EnsemblMetazoa" id="AMEC004112-RA">
    <property type="protein sequence ID" value="AMEC004112-PA"/>
    <property type="gene ID" value="AMEC004112"/>
</dbReference>
<reference evidence="2" key="2">
    <citation type="submission" date="2020-05" db="UniProtKB">
        <authorList>
            <consortium name="EnsemblMetazoa"/>
        </authorList>
    </citation>
    <scope>IDENTIFICATION</scope>
    <source>
        <strain evidence="2">CM1001059</strain>
    </source>
</reference>
<evidence type="ECO:0000313" key="2">
    <source>
        <dbReference type="EnsemblMetazoa" id="AMEC004112-PA"/>
    </source>
</evidence>
<dbReference type="Proteomes" id="UP000075902">
    <property type="component" value="Unassembled WGS sequence"/>
</dbReference>